<proteinExistence type="predicted"/>
<sequence>MFTEQIVNLKPKVQTIIDFIAKKDLVNAHVYLHEVSNEVEDLIDSVSLDAHLIELGKYQVLLKHLLHKIQNDKD</sequence>
<dbReference type="Proteomes" id="UP000605990">
    <property type="component" value="Unassembled WGS sequence"/>
</dbReference>
<gene>
    <name evidence="1" type="ORF">H8R27_05940</name>
</gene>
<dbReference type="RefSeq" id="WP_166126200.1">
    <property type="nucleotide sequence ID" value="NZ_JAANOQ010000003.1"/>
</dbReference>
<organism evidence="1 2">
    <name type="scientific">Flavobacterium bernardetii</name>
    <dbReference type="NCBI Taxonomy" id="2813823"/>
    <lineage>
        <taxon>Bacteria</taxon>
        <taxon>Pseudomonadati</taxon>
        <taxon>Bacteroidota</taxon>
        <taxon>Flavobacteriia</taxon>
        <taxon>Flavobacteriales</taxon>
        <taxon>Flavobacteriaceae</taxon>
        <taxon>Flavobacterium</taxon>
    </lineage>
</organism>
<keyword evidence="2" id="KW-1185">Reference proteome</keyword>
<name>A0ABR7IXB1_9FLAO</name>
<protein>
    <submittedName>
        <fullName evidence="1">Uncharacterized protein</fullName>
    </submittedName>
</protein>
<accession>A0ABR7IXB1</accession>
<evidence type="ECO:0000313" key="2">
    <source>
        <dbReference type="Proteomes" id="UP000605990"/>
    </source>
</evidence>
<evidence type="ECO:0000313" key="1">
    <source>
        <dbReference type="EMBL" id="MBC5834425.1"/>
    </source>
</evidence>
<dbReference type="EMBL" id="JACRUN010000002">
    <property type="protein sequence ID" value="MBC5834425.1"/>
    <property type="molecule type" value="Genomic_DNA"/>
</dbReference>
<comment type="caution">
    <text evidence="1">The sequence shown here is derived from an EMBL/GenBank/DDBJ whole genome shotgun (WGS) entry which is preliminary data.</text>
</comment>
<reference evidence="1 2" key="1">
    <citation type="submission" date="2020-08" db="EMBL/GenBank/DDBJ databases">
        <title>Description of novel Flavobacterium F-408 isolate.</title>
        <authorList>
            <person name="Saticioglu I.B."/>
            <person name="Duman M."/>
            <person name="Altun S."/>
        </authorList>
    </citation>
    <scope>NUCLEOTIDE SEQUENCE [LARGE SCALE GENOMIC DNA]</scope>
    <source>
        <strain evidence="1 2">F-408</strain>
    </source>
</reference>